<name>A0AAN6RPX4_9PEZI</name>
<sequence length="83" mass="9170">MDTPQATATKPQPMAQSSTALTLDTLRAFVHASPQLHSVYAQDRLRILRAFVEQNLDGILSDAHAVYLSGTGEFQQTRDEPML</sequence>
<dbReference type="Proteomes" id="UP001303889">
    <property type="component" value="Unassembled WGS sequence"/>
</dbReference>
<accession>A0AAN6RPX4</accession>
<comment type="caution">
    <text evidence="1">The sequence shown here is derived from an EMBL/GenBank/DDBJ whole genome shotgun (WGS) entry which is preliminary data.</text>
</comment>
<proteinExistence type="predicted"/>
<gene>
    <name evidence="1" type="ORF">C8A05DRAFT_38596</name>
</gene>
<protein>
    <submittedName>
        <fullName evidence="1">Uncharacterized protein</fullName>
    </submittedName>
</protein>
<evidence type="ECO:0000313" key="2">
    <source>
        <dbReference type="Proteomes" id="UP001303889"/>
    </source>
</evidence>
<organism evidence="1 2">
    <name type="scientific">Staphylotrichum tortipilum</name>
    <dbReference type="NCBI Taxonomy" id="2831512"/>
    <lineage>
        <taxon>Eukaryota</taxon>
        <taxon>Fungi</taxon>
        <taxon>Dikarya</taxon>
        <taxon>Ascomycota</taxon>
        <taxon>Pezizomycotina</taxon>
        <taxon>Sordariomycetes</taxon>
        <taxon>Sordariomycetidae</taxon>
        <taxon>Sordariales</taxon>
        <taxon>Chaetomiaceae</taxon>
        <taxon>Staphylotrichum</taxon>
    </lineage>
</organism>
<evidence type="ECO:0000313" key="1">
    <source>
        <dbReference type="EMBL" id="KAK3897831.1"/>
    </source>
</evidence>
<reference evidence="1" key="2">
    <citation type="submission" date="2023-05" db="EMBL/GenBank/DDBJ databases">
        <authorList>
            <consortium name="Lawrence Berkeley National Laboratory"/>
            <person name="Steindorff A."/>
            <person name="Hensen N."/>
            <person name="Bonometti L."/>
            <person name="Westerberg I."/>
            <person name="Brannstrom I.O."/>
            <person name="Guillou S."/>
            <person name="Cros-Aarteil S."/>
            <person name="Calhoun S."/>
            <person name="Haridas S."/>
            <person name="Kuo A."/>
            <person name="Mondo S."/>
            <person name="Pangilinan J."/>
            <person name="Riley R."/>
            <person name="Labutti K."/>
            <person name="Andreopoulos B."/>
            <person name="Lipzen A."/>
            <person name="Chen C."/>
            <person name="Yanf M."/>
            <person name="Daum C."/>
            <person name="Ng V."/>
            <person name="Clum A."/>
            <person name="Ohm R."/>
            <person name="Martin F."/>
            <person name="Silar P."/>
            <person name="Natvig D."/>
            <person name="Lalanne C."/>
            <person name="Gautier V."/>
            <person name="Ament-Velasquez S.L."/>
            <person name="Kruys A."/>
            <person name="Hutchinson M.I."/>
            <person name="Powell A.J."/>
            <person name="Barry K."/>
            <person name="Miller A.N."/>
            <person name="Grigoriev I.V."/>
            <person name="Debuchy R."/>
            <person name="Gladieux P."/>
            <person name="Thoren M.H."/>
            <person name="Johannesson H."/>
        </authorList>
    </citation>
    <scope>NUCLEOTIDE SEQUENCE</scope>
    <source>
        <strain evidence="1">CBS 103.79</strain>
    </source>
</reference>
<dbReference type="EMBL" id="MU856059">
    <property type="protein sequence ID" value="KAK3897831.1"/>
    <property type="molecule type" value="Genomic_DNA"/>
</dbReference>
<dbReference type="AlphaFoldDB" id="A0AAN6RPX4"/>
<reference evidence="1" key="1">
    <citation type="journal article" date="2023" name="Mol. Phylogenet. Evol.">
        <title>Genome-scale phylogeny and comparative genomics of the fungal order Sordariales.</title>
        <authorList>
            <person name="Hensen N."/>
            <person name="Bonometti L."/>
            <person name="Westerberg I."/>
            <person name="Brannstrom I.O."/>
            <person name="Guillou S."/>
            <person name="Cros-Aarteil S."/>
            <person name="Calhoun S."/>
            <person name="Haridas S."/>
            <person name="Kuo A."/>
            <person name="Mondo S."/>
            <person name="Pangilinan J."/>
            <person name="Riley R."/>
            <person name="LaButti K."/>
            <person name="Andreopoulos B."/>
            <person name="Lipzen A."/>
            <person name="Chen C."/>
            <person name="Yan M."/>
            <person name="Daum C."/>
            <person name="Ng V."/>
            <person name="Clum A."/>
            <person name="Steindorff A."/>
            <person name="Ohm R.A."/>
            <person name="Martin F."/>
            <person name="Silar P."/>
            <person name="Natvig D.O."/>
            <person name="Lalanne C."/>
            <person name="Gautier V."/>
            <person name="Ament-Velasquez S.L."/>
            <person name="Kruys A."/>
            <person name="Hutchinson M.I."/>
            <person name="Powell A.J."/>
            <person name="Barry K."/>
            <person name="Miller A.N."/>
            <person name="Grigoriev I.V."/>
            <person name="Debuchy R."/>
            <person name="Gladieux P."/>
            <person name="Hiltunen Thoren M."/>
            <person name="Johannesson H."/>
        </authorList>
    </citation>
    <scope>NUCLEOTIDE SEQUENCE</scope>
    <source>
        <strain evidence="1">CBS 103.79</strain>
    </source>
</reference>
<keyword evidence="2" id="KW-1185">Reference proteome</keyword>